<keyword evidence="4" id="KW-1185">Reference proteome</keyword>
<keyword evidence="1" id="KW-0238">DNA-binding</keyword>
<dbReference type="Gene3D" id="1.10.260.40">
    <property type="entry name" value="lambda repressor-like DNA-binding domains"/>
    <property type="match status" value="1"/>
</dbReference>
<protein>
    <submittedName>
        <fullName evidence="3">Helix-turn-helix domain-containing protein</fullName>
    </submittedName>
</protein>
<evidence type="ECO:0000313" key="4">
    <source>
        <dbReference type="Proteomes" id="UP001525890"/>
    </source>
</evidence>
<name>A0ABT2MJI0_9CYAN</name>
<dbReference type="InterPro" id="IPR001387">
    <property type="entry name" value="Cro/C1-type_HTH"/>
</dbReference>
<reference evidence="3 4" key="1">
    <citation type="journal article" date="2022" name="Front. Microbiol.">
        <title>High genomic differentiation and limited gene flow indicate recent cryptic speciation within the genus Laspinema (cyanobacteria).</title>
        <authorList>
            <person name="Stanojkovic A."/>
            <person name="Skoupy S."/>
            <person name="Skaloud P."/>
            <person name="Dvorak P."/>
        </authorList>
    </citation>
    <scope>NUCLEOTIDE SEQUENCE [LARGE SCALE GENOMIC DNA]</scope>
    <source>
        <strain evidence="3 4">D2a</strain>
    </source>
</reference>
<accession>A0ABT2MJI0</accession>
<organism evidence="3 4">
    <name type="scientific">Laspinema palackyanum D2a</name>
    <dbReference type="NCBI Taxonomy" id="2953684"/>
    <lineage>
        <taxon>Bacteria</taxon>
        <taxon>Bacillati</taxon>
        <taxon>Cyanobacteriota</taxon>
        <taxon>Cyanophyceae</taxon>
        <taxon>Oscillatoriophycideae</taxon>
        <taxon>Oscillatoriales</taxon>
        <taxon>Laspinemataceae</taxon>
        <taxon>Laspinema</taxon>
        <taxon>Laspinema palackyanum</taxon>
    </lineage>
</organism>
<dbReference type="CDD" id="cd00093">
    <property type="entry name" value="HTH_XRE"/>
    <property type="match status" value="1"/>
</dbReference>
<dbReference type="Proteomes" id="UP001525890">
    <property type="component" value="Unassembled WGS sequence"/>
</dbReference>
<dbReference type="PANTHER" id="PTHR46797">
    <property type="entry name" value="HTH-TYPE TRANSCRIPTIONAL REGULATOR"/>
    <property type="match status" value="1"/>
</dbReference>
<dbReference type="RefSeq" id="WP_367286626.1">
    <property type="nucleotide sequence ID" value="NZ_JAMXFF010000001.1"/>
</dbReference>
<proteinExistence type="predicted"/>
<dbReference type="SUPFAM" id="SSF47413">
    <property type="entry name" value="lambda repressor-like DNA-binding domains"/>
    <property type="match status" value="1"/>
</dbReference>
<dbReference type="SMART" id="SM00530">
    <property type="entry name" value="HTH_XRE"/>
    <property type="match status" value="1"/>
</dbReference>
<evidence type="ECO:0000256" key="1">
    <source>
        <dbReference type="ARBA" id="ARBA00023125"/>
    </source>
</evidence>
<dbReference type="Pfam" id="PF01381">
    <property type="entry name" value="HTH_3"/>
    <property type="match status" value="1"/>
</dbReference>
<gene>
    <name evidence="3" type="ORF">NG799_00830</name>
</gene>
<sequence length="90" mass="10526">MNKSVFTEKYTRFRRLLIEIRQSSKLTQVQVAQRLHKPQSFVSKYERGERRLDVVEFLEVAKALEVNPSELLTQLDRPTVEQGSTTLGEF</sequence>
<evidence type="ECO:0000313" key="3">
    <source>
        <dbReference type="EMBL" id="MCT7964873.1"/>
    </source>
</evidence>
<dbReference type="PROSITE" id="PS50943">
    <property type="entry name" value="HTH_CROC1"/>
    <property type="match status" value="1"/>
</dbReference>
<dbReference type="PANTHER" id="PTHR46797:SF1">
    <property type="entry name" value="METHYLPHOSPHONATE SYNTHASE"/>
    <property type="match status" value="1"/>
</dbReference>
<evidence type="ECO:0000259" key="2">
    <source>
        <dbReference type="PROSITE" id="PS50943"/>
    </source>
</evidence>
<dbReference type="InterPro" id="IPR010982">
    <property type="entry name" value="Lambda_DNA-bd_dom_sf"/>
</dbReference>
<dbReference type="InterPro" id="IPR050807">
    <property type="entry name" value="TransReg_Diox_bact_type"/>
</dbReference>
<dbReference type="EMBL" id="JAMXFF010000001">
    <property type="protein sequence ID" value="MCT7964873.1"/>
    <property type="molecule type" value="Genomic_DNA"/>
</dbReference>
<comment type="caution">
    <text evidence="3">The sequence shown here is derived from an EMBL/GenBank/DDBJ whole genome shotgun (WGS) entry which is preliminary data.</text>
</comment>
<feature type="domain" description="HTH cro/C1-type" evidence="2">
    <location>
        <begin position="17"/>
        <end position="71"/>
    </location>
</feature>